<organism evidence="2 3">
    <name type="scientific">Rhodococcus koreensis</name>
    <dbReference type="NCBI Taxonomy" id="99653"/>
    <lineage>
        <taxon>Bacteria</taxon>
        <taxon>Bacillati</taxon>
        <taxon>Actinomycetota</taxon>
        <taxon>Actinomycetes</taxon>
        <taxon>Mycobacteriales</taxon>
        <taxon>Nocardiaceae</taxon>
        <taxon>Rhodococcus</taxon>
    </lineage>
</organism>
<accession>A0A1H5F4U2</accession>
<feature type="compositionally biased region" description="Polar residues" evidence="1">
    <location>
        <begin position="204"/>
        <end position="216"/>
    </location>
</feature>
<proteinExistence type="predicted"/>
<feature type="compositionally biased region" description="Polar residues" evidence="1">
    <location>
        <begin position="180"/>
        <end position="193"/>
    </location>
</feature>
<reference evidence="3" key="1">
    <citation type="submission" date="2016-10" db="EMBL/GenBank/DDBJ databases">
        <authorList>
            <person name="Varghese N."/>
            <person name="Submissions S."/>
        </authorList>
    </citation>
    <scope>NUCLEOTIDE SEQUENCE [LARGE SCALE GENOMIC DNA]</scope>
    <source>
        <strain evidence="3">DSM 44498</strain>
    </source>
</reference>
<evidence type="ECO:0000256" key="1">
    <source>
        <dbReference type="SAM" id="MobiDB-lite"/>
    </source>
</evidence>
<name>A0A1H5F4U2_9NOCA</name>
<keyword evidence="3" id="KW-1185">Reference proteome</keyword>
<evidence type="ECO:0000313" key="3">
    <source>
        <dbReference type="Proteomes" id="UP000183561"/>
    </source>
</evidence>
<dbReference type="AlphaFoldDB" id="A0A1H5F4U2"/>
<protein>
    <submittedName>
        <fullName evidence="2">Uncharacterized protein</fullName>
    </submittedName>
</protein>
<dbReference type="EMBL" id="FNSV01000009">
    <property type="protein sequence ID" value="SED98415.1"/>
    <property type="molecule type" value="Genomic_DNA"/>
</dbReference>
<sequence>MSARFADRECIGDDACRRLARGARSCTTSTSSCRLRGTVRGGCAPDYRGNHLAQWQQPGVFTGGMRWSTTRCSGGGAICAASATEEATRFVDDYRVRFGMSAIVDVLARPTEVPSVDPAQVLAATSALRGEVISLAVRALTTEIPYEEWADTSALNLARYLDEDLWARLRREVQHLLDSGSATQGAPRSTSRTFPWPTARCTPRKQSANCSENRTFPTPAEP</sequence>
<evidence type="ECO:0000313" key="2">
    <source>
        <dbReference type="EMBL" id="SED98415.1"/>
    </source>
</evidence>
<feature type="region of interest" description="Disordered" evidence="1">
    <location>
        <begin position="178"/>
        <end position="222"/>
    </location>
</feature>
<gene>
    <name evidence="2" type="ORF">SAMN04490239_9491</name>
</gene>
<dbReference type="Proteomes" id="UP000183561">
    <property type="component" value="Unassembled WGS sequence"/>
</dbReference>